<dbReference type="Pfam" id="PF00196">
    <property type="entry name" value="GerE"/>
    <property type="match status" value="1"/>
</dbReference>
<evidence type="ECO:0000313" key="8">
    <source>
        <dbReference type="EMBL" id="KAA9005024.1"/>
    </source>
</evidence>
<dbReference type="GO" id="GO:0006355">
    <property type="term" value="P:regulation of DNA-templated transcription"/>
    <property type="evidence" value="ECO:0007669"/>
    <property type="project" value="InterPro"/>
</dbReference>
<dbReference type="PANTHER" id="PTHR44688:SF16">
    <property type="entry name" value="DNA-BINDING TRANSCRIPTIONAL ACTIVATOR DEVR_DOSR"/>
    <property type="match status" value="1"/>
</dbReference>
<dbReference type="GO" id="GO:0000160">
    <property type="term" value="P:phosphorelay signal transduction system"/>
    <property type="evidence" value="ECO:0007669"/>
    <property type="project" value="UniProtKB-KW"/>
</dbReference>
<dbReference type="Gene3D" id="1.10.10.10">
    <property type="entry name" value="Winged helix-like DNA-binding domain superfamily/Winged helix DNA-binding domain"/>
    <property type="match status" value="1"/>
</dbReference>
<dbReference type="AlphaFoldDB" id="A0A5J5GC57"/>
<dbReference type="SMART" id="SM00448">
    <property type="entry name" value="REC"/>
    <property type="match status" value="1"/>
</dbReference>
<protein>
    <submittedName>
        <fullName evidence="8">Response regulator transcription factor</fullName>
    </submittedName>
</protein>
<evidence type="ECO:0000256" key="3">
    <source>
        <dbReference type="ARBA" id="ARBA00023125"/>
    </source>
</evidence>
<name>A0A5J5GC57_9BACL</name>
<dbReference type="EMBL" id="VYKK01000011">
    <property type="protein sequence ID" value="KAA9005024.1"/>
    <property type="molecule type" value="Genomic_DNA"/>
</dbReference>
<evidence type="ECO:0000259" key="6">
    <source>
        <dbReference type="PROSITE" id="PS50043"/>
    </source>
</evidence>
<dbReference type="OrthoDB" id="3190595at2"/>
<dbReference type="SUPFAM" id="SSF52172">
    <property type="entry name" value="CheY-like"/>
    <property type="match status" value="1"/>
</dbReference>
<dbReference type="InterPro" id="IPR011006">
    <property type="entry name" value="CheY-like_superfamily"/>
</dbReference>
<evidence type="ECO:0000256" key="1">
    <source>
        <dbReference type="ARBA" id="ARBA00023012"/>
    </source>
</evidence>
<accession>A0A5J5GC57</accession>
<evidence type="ECO:0000256" key="4">
    <source>
        <dbReference type="ARBA" id="ARBA00023163"/>
    </source>
</evidence>
<evidence type="ECO:0000256" key="2">
    <source>
        <dbReference type="ARBA" id="ARBA00023015"/>
    </source>
</evidence>
<dbReference type="PROSITE" id="PS50110">
    <property type="entry name" value="RESPONSE_REGULATORY"/>
    <property type="match status" value="1"/>
</dbReference>
<dbReference type="InterPro" id="IPR000792">
    <property type="entry name" value="Tscrpt_reg_LuxR_C"/>
</dbReference>
<sequence length="206" mass="22864">MPQAIIVDDEALSIRRLKRLLEEEGTVGVSETFLGPKDVCDYVREHPVEIAFLDIAMPAESGMSLSARLHAIRPSLDIVFITGYDEYAVEAFELNALDYLMKPVTEQRLSKTLAKIKRKHGTAPVQAATDSGSRLAAEMSGNGPLTEQELRVVRLIADGLSNKEIAGRLHIAPETVKWHIKNAYRKLGIGNRVLLLRHAKDNGWLN</sequence>
<organism evidence="8 9">
    <name type="scientific">Paenibacillus spiritus</name>
    <dbReference type="NCBI Taxonomy" id="2496557"/>
    <lineage>
        <taxon>Bacteria</taxon>
        <taxon>Bacillati</taxon>
        <taxon>Bacillota</taxon>
        <taxon>Bacilli</taxon>
        <taxon>Bacillales</taxon>
        <taxon>Paenibacillaceae</taxon>
        <taxon>Paenibacillus</taxon>
    </lineage>
</organism>
<comment type="caution">
    <text evidence="8">The sequence shown here is derived from an EMBL/GenBank/DDBJ whole genome shotgun (WGS) entry which is preliminary data.</text>
</comment>
<dbReference type="InterPro" id="IPR036388">
    <property type="entry name" value="WH-like_DNA-bd_sf"/>
</dbReference>
<feature type="domain" description="Response regulatory" evidence="7">
    <location>
        <begin position="3"/>
        <end position="117"/>
    </location>
</feature>
<keyword evidence="9" id="KW-1185">Reference proteome</keyword>
<gene>
    <name evidence="8" type="ORF">F4V43_09020</name>
</gene>
<keyword evidence="1" id="KW-0902">Two-component regulatory system</keyword>
<dbReference type="PANTHER" id="PTHR44688">
    <property type="entry name" value="DNA-BINDING TRANSCRIPTIONAL ACTIVATOR DEVR_DOSR"/>
    <property type="match status" value="1"/>
</dbReference>
<evidence type="ECO:0000259" key="7">
    <source>
        <dbReference type="PROSITE" id="PS50110"/>
    </source>
</evidence>
<dbReference type="PROSITE" id="PS00622">
    <property type="entry name" value="HTH_LUXR_1"/>
    <property type="match status" value="1"/>
</dbReference>
<dbReference type="GO" id="GO:0003677">
    <property type="term" value="F:DNA binding"/>
    <property type="evidence" value="ECO:0007669"/>
    <property type="project" value="UniProtKB-KW"/>
</dbReference>
<dbReference type="InterPro" id="IPR016032">
    <property type="entry name" value="Sig_transdc_resp-reg_C-effctor"/>
</dbReference>
<dbReference type="SMART" id="SM00421">
    <property type="entry name" value="HTH_LUXR"/>
    <property type="match status" value="1"/>
</dbReference>
<reference evidence="8 9" key="1">
    <citation type="submission" date="2019-09" db="EMBL/GenBank/DDBJ databases">
        <title>Bacillus ochoae sp. nov., Paenibacillus whitsoniae sp. nov., Paenibacillus spiritus sp. nov. Isolated from the Mars Exploration Rover during spacecraft assembly.</title>
        <authorList>
            <person name="Seuylemezian A."/>
            <person name="Vaishampayan P."/>
        </authorList>
    </citation>
    <scope>NUCLEOTIDE SEQUENCE [LARGE SCALE GENOMIC DNA]</scope>
    <source>
        <strain evidence="8 9">MER_111</strain>
    </source>
</reference>
<dbReference type="Proteomes" id="UP000367750">
    <property type="component" value="Unassembled WGS sequence"/>
</dbReference>
<feature type="modified residue" description="4-aspartylphosphate" evidence="5">
    <location>
        <position position="54"/>
    </location>
</feature>
<dbReference type="PROSITE" id="PS50043">
    <property type="entry name" value="HTH_LUXR_2"/>
    <property type="match status" value="1"/>
</dbReference>
<dbReference type="Gene3D" id="3.40.50.2300">
    <property type="match status" value="1"/>
</dbReference>
<evidence type="ECO:0000256" key="5">
    <source>
        <dbReference type="PROSITE-ProRule" id="PRU00169"/>
    </source>
</evidence>
<keyword evidence="4" id="KW-0804">Transcription</keyword>
<dbReference type="RefSeq" id="WP_150457922.1">
    <property type="nucleotide sequence ID" value="NZ_VYKK01000011.1"/>
</dbReference>
<proteinExistence type="predicted"/>
<dbReference type="PRINTS" id="PR00038">
    <property type="entry name" value="HTHLUXR"/>
</dbReference>
<dbReference type="InterPro" id="IPR001789">
    <property type="entry name" value="Sig_transdc_resp-reg_receiver"/>
</dbReference>
<evidence type="ECO:0000313" key="9">
    <source>
        <dbReference type="Proteomes" id="UP000367750"/>
    </source>
</evidence>
<dbReference type="SUPFAM" id="SSF46894">
    <property type="entry name" value="C-terminal effector domain of the bipartite response regulators"/>
    <property type="match status" value="1"/>
</dbReference>
<dbReference type="Pfam" id="PF00072">
    <property type="entry name" value="Response_reg"/>
    <property type="match status" value="1"/>
</dbReference>
<keyword evidence="2" id="KW-0805">Transcription regulation</keyword>
<keyword evidence="3" id="KW-0238">DNA-binding</keyword>
<dbReference type="CDD" id="cd06170">
    <property type="entry name" value="LuxR_C_like"/>
    <property type="match status" value="1"/>
</dbReference>
<feature type="domain" description="HTH luxR-type" evidence="6">
    <location>
        <begin position="138"/>
        <end position="203"/>
    </location>
</feature>
<keyword evidence="5" id="KW-0597">Phosphoprotein</keyword>